<dbReference type="RefSeq" id="WP_124907784.1">
    <property type="nucleotide sequence ID" value="NZ_RQJP01000003.1"/>
</dbReference>
<evidence type="ECO:0000313" key="10">
    <source>
        <dbReference type="EMBL" id="RRB13887.1"/>
    </source>
</evidence>
<evidence type="ECO:0000256" key="5">
    <source>
        <dbReference type="ARBA" id="ARBA00022729"/>
    </source>
</evidence>
<evidence type="ECO:0000256" key="1">
    <source>
        <dbReference type="ARBA" id="ARBA00004571"/>
    </source>
</evidence>
<keyword evidence="11" id="KW-1185">Reference proteome</keyword>
<keyword evidence="6" id="KW-0472">Membrane</keyword>
<dbReference type="PANTHER" id="PTHR30069">
    <property type="entry name" value="TONB-DEPENDENT OUTER MEMBRANE RECEPTOR"/>
    <property type="match status" value="1"/>
</dbReference>
<evidence type="ECO:0000256" key="7">
    <source>
        <dbReference type="ARBA" id="ARBA00023237"/>
    </source>
</evidence>
<keyword evidence="3" id="KW-1134">Transmembrane beta strand</keyword>
<gene>
    <name evidence="10" type="ORF">EHT87_16655</name>
</gene>
<dbReference type="Pfam" id="PF07715">
    <property type="entry name" value="Plug"/>
    <property type="match status" value="1"/>
</dbReference>
<dbReference type="InterPro" id="IPR036942">
    <property type="entry name" value="Beta-barrel_TonB_sf"/>
</dbReference>
<dbReference type="AlphaFoldDB" id="A0A3P1CKP4"/>
<comment type="caution">
    <text evidence="10">The sequence shown here is derived from an EMBL/GenBank/DDBJ whole genome shotgun (WGS) entry which is preliminary data.</text>
</comment>
<evidence type="ECO:0000256" key="3">
    <source>
        <dbReference type="ARBA" id="ARBA00022452"/>
    </source>
</evidence>
<dbReference type="SUPFAM" id="SSF49464">
    <property type="entry name" value="Carboxypeptidase regulatory domain-like"/>
    <property type="match status" value="1"/>
</dbReference>
<dbReference type="GO" id="GO:0015344">
    <property type="term" value="F:siderophore uptake transmembrane transporter activity"/>
    <property type="evidence" value="ECO:0007669"/>
    <property type="project" value="TreeGrafter"/>
</dbReference>
<feature type="signal peptide" evidence="8">
    <location>
        <begin position="1"/>
        <end position="39"/>
    </location>
</feature>
<dbReference type="Gene3D" id="2.60.40.1120">
    <property type="entry name" value="Carboxypeptidase-like, regulatory domain"/>
    <property type="match status" value="1"/>
</dbReference>
<keyword evidence="7" id="KW-0998">Cell outer membrane</keyword>
<evidence type="ECO:0000313" key="11">
    <source>
        <dbReference type="Proteomes" id="UP000274271"/>
    </source>
</evidence>
<protein>
    <submittedName>
        <fullName evidence="10">TonB-dependent receptor</fullName>
    </submittedName>
</protein>
<dbReference type="Proteomes" id="UP000274271">
    <property type="component" value="Unassembled WGS sequence"/>
</dbReference>
<sequence>MKYVSYRTNHLRVCRPGRLLALSGFFLFFFGGHCPAACAQNRQTVSGYVRDLANGEVLIGVTVSVDHRTVGTVTNNYGFYSLNLPPGTYTLRFSFVGFTSRELAVTLGETPVRQNVELSAAATQLQEVSVRALPDSASAGVSALWTNALKSQTIRQMPALFGEADVIRSIQLLPGITTVGEGASGFNVRGGNVDQNLILLDEAPVYNSAHLFGFFFIFNPDAVKDIRLMKGGIPVSYGGRISSILDVRLKEGNSRKQSVSGGIGSIFSRLTYEQPLAGGRGSFIVAARRSYLDILARPFLREELSGSRFYFYDLTAKANLRVNAANTLYLSGYLGRDVFGAGFGLNWGNATATARWNRVFNEKLFLNLTLYKTAYDYGFNSDAQKQQDGFRWQSNIDTHSLKPDFTYYLMPGHTLSFGGQYIRYNTTPGRASITSNQDEKIYLLERQIADELAFYVGNEHVVNERLSLSYGIRYSLFRNRAPGSYYQFEPAGPGQRRPVILPAVQQQSGILHQYGNWEPRFTGSWKLLDKGSLKLGYQRMVQYLHLLSNTAAASPVDVWRLSSPNLRPQRSDQFTAGWVQQIEPGGYEVSLEGYYKLLHNQIDYVKGANLLLNPYVEGDLLAGKGRAYGVEALVRKQKGRFTGWLSYTLSRTERRIAGLNNDRWFVSRFDRTHVLNVVTQYPFSKRVSGSATFTLTSGAPVTLPTSRWEWAGWALPYQEGDRRNTARMPPTHRLDLSLTWQTKKAPFHGRGEWVASLYNAYNRRNAFSVYTRQTENDNLQTEAVRFSVIGSVVPALTYNFNF</sequence>
<dbReference type="Gene3D" id="2.170.130.10">
    <property type="entry name" value="TonB-dependent receptor, plug domain"/>
    <property type="match status" value="1"/>
</dbReference>
<keyword evidence="4" id="KW-0812">Transmembrane</keyword>
<keyword evidence="10" id="KW-0675">Receptor</keyword>
<feature type="domain" description="TonB-dependent receptor plug" evidence="9">
    <location>
        <begin position="162"/>
        <end position="240"/>
    </location>
</feature>
<organism evidence="10 11">
    <name type="scientific">Larkinella knui</name>
    <dbReference type="NCBI Taxonomy" id="2025310"/>
    <lineage>
        <taxon>Bacteria</taxon>
        <taxon>Pseudomonadati</taxon>
        <taxon>Bacteroidota</taxon>
        <taxon>Cytophagia</taxon>
        <taxon>Cytophagales</taxon>
        <taxon>Spirosomataceae</taxon>
        <taxon>Larkinella</taxon>
    </lineage>
</organism>
<dbReference type="Pfam" id="PF13715">
    <property type="entry name" value="CarbopepD_reg_2"/>
    <property type="match status" value="1"/>
</dbReference>
<dbReference type="SUPFAM" id="SSF56935">
    <property type="entry name" value="Porins"/>
    <property type="match status" value="1"/>
</dbReference>
<dbReference type="GO" id="GO:0044718">
    <property type="term" value="P:siderophore transmembrane transport"/>
    <property type="evidence" value="ECO:0007669"/>
    <property type="project" value="TreeGrafter"/>
</dbReference>
<evidence type="ECO:0000256" key="4">
    <source>
        <dbReference type="ARBA" id="ARBA00022692"/>
    </source>
</evidence>
<reference evidence="10 11" key="1">
    <citation type="submission" date="2018-11" db="EMBL/GenBank/DDBJ databases">
        <authorList>
            <person name="Zhou Z."/>
            <person name="Wang G."/>
        </authorList>
    </citation>
    <scope>NUCLEOTIDE SEQUENCE [LARGE SCALE GENOMIC DNA]</scope>
    <source>
        <strain evidence="10 11">KCTC42998</strain>
    </source>
</reference>
<feature type="chain" id="PRO_5017942166" evidence="8">
    <location>
        <begin position="40"/>
        <end position="802"/>
    </location>
</feature>
<comment type="subcellular location">
    <subcellularLocation>
        <location evidence="1">Cell outer membrane</location>
        <topology evidence="1">Multi-pass membrane protein</topology>
    </subcellularLocation>
</comment>
<dbReference type="Gene3D" id="2.40.170.20">
    <property type="entry name" value="TonB-dependent receptor, beta-barrel domain"/>
    <property type="match status" value="1"/>
</dbReference>
<dbReference type="InterPro" id="IPR008969">
    <property type="entry name" value="CarboxyPept-like_regulatory"/>
</dbReference>
<proteinExistence type="predicted"/>
<dbReference type="OrthoDB" id="9803050at2"/>
<dbReference type="PANTHER" id="PTHR30069:SF29">
    <property type="entry name" value="HEMOGLOBIN AND HEMOGLOBIN-HAPTOGLOBIN-BINDING PROTEIN 1-RELATED"/>
    <property type="match status" value="1"/>
</dbReference>
<dbReference type="GO" id="GO:0009279">
    <property type="term" value="C:cell outer membrane"/>
    <property type="evidence" value="ECO:0007669"/>
    <property type="project" value="UniProtKB-SubCell"/>
</dbReference>
<keyword evidence="2" id="KW-0813">Transport</keyword>
<dbReference type="InterPro" id="IPR012910">
    <property type="entry name" value="Plug_dom"/>
</dbReference>
<evidence type="ECO:0000256" key="6">
    <source>
        <dbReference type="ARBA" id="ARBA00023136"/>
    </source>
</evidence>
<dbReference type="InterPro" id="IPR037066">
    <property type="entry name" value="Plug_dom_sf"/>
</dbReference>
<evidence type="ECO:0000256" key="2">
    <source>
        <dbReference type="ARBA" id="ARBA00022448"/>
    </source>
</evidence>
<dbReference type="InterPro" id="IPR039426">
    <property type="entry name" value="TonB-dep_rcpt-like"/>
</dbReference>
<keyword evidence="5 8" id="KW-0732">Signal</keyword>
<evidence type="ECO:0000256" key="8">
    <source>
        <dbReference type="SAM" id="SignalP"/>
    </source>
</evidence>
<dbReference type="EMBL" id="RQJP01000003">
    <property type="protein sequence ID" value="RRB13887.1"/>
    <property type="molecule type" value="Genomic_DNA"/>
</dbReference>
<accession>A0A3P1CKP4</accession>
<name>A0A3P1CKP4_9BACT</name>
<evidence type="ECO:0000259" key="9">
    <source>
        <dbReference type="Pfam" id="PF07715"/>
    </source>
</evidence>